<protein>
    <submittedName>
        <fullName evidence="2">Uncharacterized protein</fullName>
    </submittedName>
</protein>
<gene>
    <name evidence="2" type="ORF">BDW59DRAFT_166800</name>
</gene>
<reference evidence="2 3" key="1">
    <citation type="submission" date="2024-07" db="EMBL/GenBank/DDBJ databases">
        <title>Section-level genome sequencing and comparative genomics of Aspergillus sections Usti and Cavernicolus.</title>
        <authorList>
            <consortium name="Lawrence Berkeley National Laboratory"/>
            <person name="Nybo J.L."/>
            <person name="Vesth T.C."/>
            <person name="Theobald S."/>
            <person name="Frisvad J.C."/>
            <person name="Larsen T.O."/>
            <person name="Kjaerboelling I."/>
            <person name="Rothschild-Mancinelli K."/>
            <person name="Lyhne E.K."/>
            <person name="Kogle M.E."/>
            <person name="Barry K."/>
            <person name="Clum A."/>
            <person name="Na H."/>
            <person name="Ledsgaard L."/>
            <person name="Lin J."/>
            <person name="Lipzen A."/>
            <person name="Kuo A."/>
            <person name="Riley R."/>
            <person name="Mondo S."/>
            <person name="LaButti K."/>
            <person name="Haridas S."/>
            <person name="Pangalinan J."/>
            <person name="Salamov A.A."/>
            <person name="Simmons B.A."/>
            <person name="Magnuson J.K."/>
            <person name="Chen J."/>
            <person name="Drula E."/>
            <person name="Henrissat B."/>
            <person name="Wiebenga A."/>
            <person name="Lubbers R.J."/>
            <person name="Gomes A.C."/>
            <person name="Makela M.R."/>
            <person name="Stajich J."/>
            <person name="Grigoriev I.V."/>
            <person name="Mortensen U.H."/>
            <person name="De vries R.P."/>
            <person name="Baker S.E."/>
            <person name="Andersen M.R."/>
        </authorList>
    </citation>
    <scope>NUCLEOTIDE SEQUENCE [LARGE SCALE GENOMIC DNA]</scope>
    <source>
        <strain evidence="2 3">CBS 600.67</strain>
    </source>
</reference>
<accession>A0ABR4HIV2</accession>
<sequence>MRVIAIFATILALAYATPSLEMEMENRQQNGDCIVLPYTIKSLTLITAVPALSSVTVKA</sequence>
<evidence type="ECO:0000313" key="3">
    <source>
        <dbReference type="Proteomes" id="UP001610335"/>
    </source>
</evidence>
<proteinExistence type="predicted"/>
<feature type="chain" id="PRO_5046226496" evidence="1">
    <location>
        <begin position="17"/>
        <end position="59"/>
    </location>
</feature>
<keyword evidence="1" id="KW-0732">Signal</keyword>
<evidence type="ECO:0000256" key="1">
    <source>
        <dbReference type="SAM" id="SignalP"/>
    </source>
</evidence>
<keyword evidence="3" id="KW-1185">Reference proteome</keyword>
<comment type="caution">
    <text evidence="2">The sequence shown here is derived from an EMBL/GenBank/DDBJ whole genome shotgun (WGS) entry which is preliminary data.</text>
</comment>
<evidence type="ECO:0000313" key="2">
    <source>
        <dbReference type="EMBL" id="KAL2815395.1"/>
    </source>
</evidence>
<organism evidence="2 3">
    <name type="scientific">Aspergillus cavernicola</name>
    <dbReference type="NCBI Taxonomy" id="176166"/>
    <lineage>
        <taxon>Eukaryota</taxon>
        <taxon>Fungi</taxon>
        <taxon>Dikarya</taxon>
        <taxon>Ascomycota</taxon>
        <taxon>Pezizomycotina</taxon>
        <taxon>Eurotiomycetes</taxon>
        <taxon>Eurotiomycetidae</taxon>
        <taxon>Eurotiales</taxon>
        <taxon>Aspergillaceae</taxon>
        <taxon>Aspergillus</taxon>
        <taxon>Aspergillus subgen. Nidulantes</taxon>
    </lineage>
</organism>
<name>A0ABR4HIV2_9EURO</name>
<feature type="signal peptide" evidence="1">
    <location>
        <begin position="1"/>
        <end position="16"/>
    </location>
</feature>
<dbReference type="Proteomes" id="UP001610335">
    <property type="component" value="Unassembled WGS sequence"/>
</dbReference>
<dbReference type="EMBL" id="JBFXLS010000113">
    <property type="protein sequence ID" value="KAL2815395.1"/>
    <property type="molecule type" value="Genomic_DNA"/>
</dbReference>